<feature type="region of interest" description="Disordered" evidence="3">
    <location>
        <begin position="285"/>
        <end position="304"/>
    </location>
</feature>
<gene>
    <name evidence="6" type="ORF">IPJ38_05765</name>
</gene>
<sequence length="325" mass="36269">MKRLDDVLIWLSIVASIGLWLWSVNAGPVSPHFILIVTGLLVVGAIFSFGERRRWKDKQQDYIAELKDAMSEYNTLSTDAMAHAEMQFSSLEQDMIEAQEIIRTSVNKLSGSLTGLESQSSNQREVLRSLIDEMLQMTGSDDSQAADQAGLQRFFDETHTLIAEFVSKMNQLQTTSQCIAVSFEQMQDQVGRITTTLNDVAGITKQTDLLALNAAIEAARAGEAGRGFAVVADEVRKLASRTGVQYRNPRCLGRYFAFFASGWRTSCRCRRCRHEHCGKIANHPRRTGQRVARSNRKSSPTLGAHHRCYRANAQTDAGRCPRHAV</sequence>
<feature type="transmembrane region" description="Helical" evidence="4">
    <location>
        <begin position="7"/>
        <end position="23"/>
    </location>
</feature>
<keyword evidence="4" id="KW-0472">Membrane</keyword>
<dbReference type="PROSITE" id="PS50111">
    <property type="entry name" value="CHEMOTAXIS_TRANSDUC_2"/>
    <property type="match status" value="1"/>
</dbReference>
<keyword evidence="4" id="KW-1133">Transmembrane helix</keyword>
<dbReference type="Pfam" id="PF00015">
    <property type="entry name" value="MCPsignal"/>
    <property type="match status" value="1"/>
</dbReference>
<dbReference type="Proteomes" id="UP000739411">
    <property type="component" value="Unassembled WGS sequence"/>
</dbReference>
<proteinExistence type="predicted"/>
<evidence type="ECO:0000256" key="2">
    <source>
        <dbReference type="PROSITE-ProRule" id="PRU00284"/>
    </source>
</evidence>
<evidence type="ECO:0000313" key="7">
    <source>
        <dbReference type="Proteomes" id="UP000739411"/>
    </source>
</evidence>
<comment type="caution">
    <text evidence="6">The sequence shown here is derived from an EMBL/GenBank/DDBJ whole genome shotgun (WGS) entry which is preliminary data.</text>
</comment>
<dbReference type="EMBL" id="JADJMS010000012">
    <property type="protein sequence ID" value="MBK7414685.1"/>
    <property type="molecule type" value="Genomic_DNA"/>
</dbReference>
<evidence type="ECO:0000313" key="6">
    <source>
        <dbReference type="EMBL" id="MBK7414685.1"/>
    </source>
</evidence>
<dbReference type="InterPro" id="IPR004089">
    <property type="entry name" value="MCPsignal_dom"/>
</dbReference>
<dbReference type="SUPFAM" id="SSF58104">
    <property type="entry name" value="Methyl-accepting chemotaxis protein (MCP) signaling domain"/>
    <property type="match status" value="1"/>
</dbReference>
<dbReference type="SMART" id="SM00283">
    <property type="entry name" value="MA"/>
    <property type="match status" value="1"/>
</dbReference>
<dbReference type="PANTHER" id="PTHR32089">
    <property type="entry name" value="METHYL-ACCEPTING CHEMOTAXIS PROTEIN MCPB"/>
    <property type="match status" value="1"/>
</dbReference>
<dbReference type="Gene3D" id="1.10.287.950">
    <property type="entry name" value="Methyl-accepting chemotaxis protein"/>
    <property type="match status" value="1"/>
</dbReference>
<protein>
    <recommendedName>
        <fullName evidence="5">Methyl-accepting transducer domain-containing protein</fullName>
    </recommendedName>
</protein>
<dbReference type="GO" id="GO:0016020">
    <property type="term" value="C:membrane"/>
    <property type="evidence" value="ECO:0007669"/>
    <property type="project" value="InterPro"/>
</dbReference>
<keyword evidence="1 2" id="KW-0807">Transducer</keyword>
<evidence type="ECO:0000259" key="5">
    <source>
        <dbReference type="PROSITE" id="PS50111"/>
    </source>
</evidence>
<accession>A0A935JX08</accession>
<feature type="transmembrane region" description="Helical" evidence="4">
    <location>
        <begin position="29"/>
        <end position="50"/>
    </location>
</feature>
<evidence type="ECO:0000256" key="3">
    <source>
        <dbReference type="SAM" id="MobiDB-lite"/>
    </source>
</evidence>
<evidence type="ECO:0000256" key="1">
    <source>
        <dbReference type="ARBA" id="ARBA00023224"/>
    </source>
</evidence>
<keyword evidence="4" id="KW-0812">Transmembrane</keyword>
<feature type="domain" description="Methyl-accepting transducer" evidence="5">
    <location>
        <begin position="98"/>
        <end position="242"/>
    </location>
</feature>
<dbReference type="GO" id="GO:0007165">
    <property type="term" value="P:signal transduction"/>
    <property type="evidence" value="ECO:0007669"/>
    <property type="project" value="UniProtKB-KW"/>
</dbReference>
<dbReference type="AlphaFoldDB" id="A0A935JX08"/>
<name>A0A935JX08_9RHOO</name>
<reference evidence="6 7" key="1">
    <citation type="submission" date="2020-10" db="EMBL/GenBank/DDBJ databases">
        <title>Connecting structure to function with the recovery of over 1000 high-quality activated sludge metagenome-assembled genomes encoding full-length rRNA genes using long-read sequencing.</title>
        <authorList>
            <person name="Singleton C.M."/>
            <person name="Petriglieri F."/>
            <person name="Kristensen J.M."/>
            <person name="Kirkegaard R.H."/>
            <person name="Michaelsen T.Y."/>
            <person name="Andersen M.H."/>
            <person name="Karst S.M."/>
            <person name="Dueholm M.S."/>
            <person name="Nielsen P.H."/>
            <person name="Albertsen M."/>
        </authorList>
    </citation>
    <scope>NUCLEOTIDE SEQUENCE [LARGE SCALE GENOMIC DNA]</scope>
    <source>
        <strain evidence="6">EsbW_18-Q3-R4-48_BATAC.463</strain>
    </source>
</reference>
<evidence type="ECO:0000256" key="4">
    <source>
        <dbReference type="SAM" id="Phobius"/>
    </source>
</evidence>
<feature type="compositionally biased region" description="Basic residues" evidence="3">
    <location>
        <begin position="285"/>
        <end position="296"/>
    </location>
</feature>
<dbReference type="PANTHER" id="PTHR32089:SF112">
    <property type="entry name" value="LYSOZYME-LIKE PROTEIN-RELATED"/>
    <property type="match status" value="1"/>
</dbReference>
<organism evidence="6 7">
    <name type="scientific">Candidatus Dechloromonas phosphorivorans</name>
    <dbReference type="NCBI Taxonomy" id="2899244"/>
    <lineage>
        <taxon>Bacteria</taxon>
        <taxon>Pseudomonadati</taxon>
        <taxon>Pseudomonadota</taxon>
        <taxon>Betaproteobacteria</taxon>
        <taxon>Rhodocyclales</taxon>
        <taxon>Azonexaceae</taxon>
        <taxon>Dechloromonas</taxon>
    </lineage>
</organism>